<feature type="transmembrane region" description="Helical" evidence="1">
    <location>
        <begin position="35"/>
        <end position="54"/>
    </location>
</feature>
<feature type="transmembrane region" description="Helical" evidence="1">
    <location>
        <begin position="264"/>
        <end position="292"/>
    </location>
</feature>
<dbReference type="OrthoDB" id="194843at2"/>
<dbReference type="STRING" id="1838286.Verru16b_01609"/>
<dbReference type="RefSeq" id="WP_069961784.1">
    <property type="nucleotide sequence ID" value="NZ_CP016094.1"/>
</dbReference>
<dbReference type="AlphaFoldDB" id="A0A1D8AUK0"/>
<dbReference type="EMBL" id="CP016094">
    <property type="protein sequence ID" value="AOS44546.1"/>
    <property type="molecule type" value="Genomic_DNA"/>
</dbReference>
<name>A0A1D8AUK0_9BACT</name>
<feature type="transmembrane region" description="Helical" evidence="1">
    <location>
        <begin position="298"/>
        <end position="317"/>
    </location>
</feature>
<gene>
    <name evidence="2" type="ORF">Verru16b_01609</name>
</gene>
<evidence type="ECO:0000313" key="2">
    <source>
        <dbReference type="EMBL" id="AOS44546.1"/>
    </source>
</evidence>
<evidence type="ECO:0000313" key="3">
    <source>
        <dbReference type="Proteomes" id="UP000095228"/>
    </source>
</evidence>
<organism evidence="2 3">
    <name type="scientific">Lacunisphaera limnophila</name>
    <dbReference type="NCBI Taxonomy" id="1838286"/>
    <lineage>
        <taxon>Bacteria</taxon>
        <taxon>Pseudomonadati</taxon>
        <taxon>Verrucomicrobiota</taxon>
        <taxon>Opitutia</taxon>
        <taxon>Opitutales</taxon>
        <taxon>Opitutaceae</taxon>
        <taxon>Lacunisphaera</taxon>
    </lineage>
</organism>
<proteinExistence type="predicted"/>
<keyword evidence="1" id="KW-1133">Transmembrane helix</keyword>
<accession>A0A1D8AUK0</accession>
<feature type="transmembrane region" description="Helical" evidence="1">
    <location>
        <begin position="213"/>
        <end position="231"/>
    </location>
</feature>
<feature type="transmembrane region" description="Helical" evidence="1">
    <location>
        <begin position="100"/>
        <end position="117"/>
    </location>
</feature>
<keyword evidence="3" id="KW-1185">Reference proteome</keyword>
<feature type="transmembrane region" description="Helical" evidence="1">
    <location>
        <begin position="180"/>
        <end position="201"/>
    </location>
</feature>
<reference evidence="2 3" key="1">
    <citation type="submission" date="2016-06" db="EMBL/GenBank/DDBJ databases">
        <title>Three novel species with peptidoglycan cell walls form the new genus Lacunisphaera gen. nov. in the family Opitutaceae of the verrucomicrobial subdivision 4.</title>
        <authorList>
            <person name="Rast P."/>
            <person name="Gloeckner I."/>
            <person name="Jogler M."/>
            <person name="Boedeker C."/>
            <person name="Jeske O."/>
            <person name="Wiegand S."/>
            <person name="Reinhardt R."/>
            <person name="Schumann P."/>
            <person name="Rohde M."/>
            <person name="Spring S."/>
            <person name="Gloeckner F.O."/>
            <person name="Jogler C."/>
        </authorList>
    </citation>
    <scope>NUCLEOTIDE SEQUENCE [LARGE SCALE GENOMIC DNA]</scope>
    <source>
        <strain evidence="2 3">IG16b</strain>
    </source>
</reference>
<feature type="transmembrane region" description="Helical" evidence="1">
    <location>
        <begin position="61"/>
        <end position="80"/>
    </location>
</feature>
<keyword evidence="1" id="KW-0472">Membrane</keyword>
<keyword evidence="1" id="KW-0812">Transmembrane</keyword>
<protein>
    <submittedName>
        <fullName evidence="2">Uncharacterized protein</fullName>
    </submittedName>
</protein>
<evidence type="ECO:0000256" key="1">
    <source>
        <dbReference type="SAM" id="Phobius"/>
    </source>
</evidence>
<sequence length="624" mass="66880">MITDLATGLLALALLVGPGWWLARRAGLPLPLLAGFAGGGAVMLGLVLAADALSLGLNRPVLFTSWSLVVTIAVLLARRLPAAGSAPAQPGAAPGLNRALGWLPLLPVLLVVAYRAVAQPLHGADTLFRWDHLARQMWTQASLAFYPPVTAADYAIYGWPDGIAPLVSTLYHGVYLLAGAIRPVATAPLVICQVVLLFAATRALARREFSERAATFAGLLLATMPLAPWAAGMGQETGLTALSVLGLLLYLPRDRTQETRAAVCAAAVCAALGALAREYGLVFPLLGFLLVVHRRLSPSARLLFFATAALLVLPWYARNWLHTGHPLFNHALAGWFPQNEAHARLMALYQEYFSWRQLPPEAPRVFLTYGFTALFAGFTGALVAFRRLRTALVICVVMLGLYLLSLGHTAGGYFYGLRLLNPAFALCAVGGGAALARWVPGRTHLAGVTLALCLLAADAALKNLTLPANPYRVPPSQWLRAGNAIHEFPDPEVLRTIARTVGTEGVIVFGPQTQLQNLGVRCAPPWSPAVGDLFSPQIGPQDQARHLLAAGFAYVLSYRGELNTRYLAGAALFREPMSQLRIVLISDDLVLYRILPGPISAAGAIPLQPLTHTHPSRRTRCLDS</sequence>
<dbReference type="Proteomes" id="UP000095228">
    <property type="component" value="Chromosome"/>
</dbReference>
<feature type="transmembrane region" description="Helical" evidence="1">
    <location>
        <begin position="366"/>
        <end position="385"/>
    </location>
</feature>
<dbReference type="KEGG" id="obg:Verru16b_01609"/>
<feature type="transmembrane region" description="Helical" evidence="1">
    <location>
        <begin position="391"/>
        <end position="407"/>
    </location>
</feature>